<dbReference type="RefSeq" id="WP_341838268.1">
    <property type="nucleotide sequence ID" value="NZ_CP149822.1"/>
</dbReference>
<feature type="compositionally biased region" description="Polar residues" evidence="1">
    <location>
        <begin position="46"/>
        <end position="60"/>
    </location>
</feature>
<proteinExistence type="predicted"/>
<dbReference type="EMBL" id="CP149822">
    <property type="protein sequence ID" value="WZN43459.1"/>
    <property type="molecule type" value="Genomic_DNA"/>
</dbReference>
<evidence type="ECO:0000313" key="2">
    <source>
        <dbReference type="EMBL" id="WZN43459.1"/>
    </source>
</evidence>
<reference evidence="3" key="1">
    <citation type="submission" date="2024-03" db="EMBL/GenBank/DDBJ databases">
        <title>Chitinophaga horti sp. nov., isolated from garden soil.</title>
        <authorList>
            <person name="Lee D.S."/>
            <person name="Han D.M."/>
            <person name="Baek J.H."/>
            <person name="Choi D.G."/>
            <person name="Jeon J.H."/>
            <person name="Jeon C.O."/>
        </authorList>
    </citation>
    <scope>NUCLEOTIDE SEQUENCE [LARGE SCALE GENOMIC DNA]</scope>
    <source>
        <strain evidence="3">GPA1</strain>
    </source>
</reference>
<sequence>MHKIHNAFFLAMLIVTACKKPHFPHQPKPCPATEDCLLTALHTTQGLSRDSEGPENSSEIFRNPDNRPYKHRGYMTGWETKIVSNITYAGNRMTLTDSGSGIKRMDVWFNSCGQPDSAKWYPTGLPNEFPTRTYYQYNSTKKLTGFTTYFNEEYGPGVKKDVQIIRDAHGNVLKLTDGMSITEWTYDYNQPIKPAQIYYVTNSTPIWSTTFLLEQFGLIDFRPRHVPKSIAYNMSGYQFDTEQITDVVISRDKVVSYVHRVGDGGPNQGLYIRTVTLTYKCKSGHKKI</sequence>
<name>A0ABZ2YXZ5_9BACT</name>
<protein>
    <recommendedName>
        <fullName evidence="4">YD repeat-containing protein</fullName>
    </recommendedName>
</protein>
<keyword evidence="3" id="KW-1185">Reference proteome</keyword>
<feature type="region of interest" description="Disordered" evidence="1">
    <location>
        <begin position="46"/>
        <end position="67"/>
    </location>
</feature>
<dbReference type="PROSITE" id="PS51257">
    <property type="entry name" value="PROKAR_LIPOPROTEIN"/>
    <property type="match status" value="1"/>
</dbReference>
<accession>A0ABZ2YXZ5</accession>
<evidence type="ECO:0008006" key="4">
    <source>
        <dbReference type="Google" id="ProtNLM"/>
    </source>
</evidence>
<gene>
    <name evidence="2" type="ORF">WJU16_10500</name>
</gene>
<evidence type="ECO:0000313" key="3">
    <source>
        <dbReference type="Proteomes" id="UP001485459"/>
    </source>
</evidence>
<organism evidence="2 3">
    <name type="scientific">Chitinophaga pollutisoli</name>
    <dbReference type="NCBI Taxonomy" id="3133966"/>
    <lineage>
        <taxon>Bacteria</taxon>
        <taxon>Pseudomonadati</taxon>
        <taxon>Bacteroidota</taxon>
        <taxon>Chitinophagia</taxon>
        <taxon>Chitinophagales</taxon>
        <taxon>Chitinophagaceae</taxon>
        <taxon>Chitinophaga</taxon>
    </lineage>
</organism>
<evidence type="ECO:0000256" key="1">
    <source>
        <dbReference type="SAM" id="MobiDB-lite"/>
    </source>
</evidence>
<dbReference type="Proteomes" id="UP001485459">
    <property type="component" value="Chromosome"/>
</dbReference>